<proteinExistence type="predicted"/>
<dbReference type="Proteomes" id="UP000297693">
    <property type="component" value="Unassembled WGS sequence"/>
</dbReference>
<keyword evidence="3" id="KW-1185">Reference proteome</keyword>
<dbReference type="AlphaFoldDB" id="A0A4R9JW45"/>
<comment type="caution">
    <text evidence="2">The sequence shown here is derived from an EMBL/GenBank/DDBJ whole genome shotgun (WGS) entry which is preliminary data.</text>
</comment>
<keyword evidence="1" id="KW-1133">Transmembrane helix</keyword>
<reference evidence="2" key="1">
    <citation type="journal article" date="2019" name="PLoS Negl. Trop. Dis.">
        <title>Revisiting the worldwide diversity of Leptospira species in the environment.</title>
        <authorList>
            <person name="Vincent A.T."/>
            <person name="Schiettekatte O."/>
            <person name="Bourhy P."/>
            <person name="Veyrier F.J."/>
            <person name="Picardeau M."/>
        </authorList>
    </citation>
    <scope>NUCLEOTIDE SEQUENCE [LARGE SCALE GENOMIC DNA]</scope>
    <source>
        <strain evidence="2">201702476</strain>
    </source>
</reference>
<name>A0A4R9JW45_9LEPT</name>
<keyword evidence="1" id="KW-0812">Transmembrane</keyword>
<evidence type="ECO:0000256" key="1">
    <source>
        <dbReference type="SAM" id="Phobius"/>
    </source>
</evidence>
<sequence>MPKSLLEFFFFNLCFISLWNAYIIFLINLQNSISFRILRDIYDLDLKSANYNTIDQFYPDSLSLNDRLGDMVKNRFIRNEKDQVLITKKGIFFAKSFLFFRRMFGIRTFG</sequence>
<evidence type="ECO:0000313" key="3">
    <source>
        <dbReference type="Proteomes" id="UP000297693"/>
    </source>
</evidence>
<gene>
    <name evidence="2" type="ORF">EHQ58_12925</name>
</gene>
<dbReference type="EMBL" id="RQGD01000035">
    <property type="protein sequence ID" value="TGL57203.1"/>
    <property type="molecule type" value="Genomic_DNA"/>
</dbReference>
<evidence type="ECO:0000313" key="2">
    <source>
        <dbReference type="EMBL" id="TGL57203.1"/>
    </source>
</evidence>
<evidence type="ECO:0008006" key="4">
    <source>
        <dbReference type="Google" id="ProtNLM"/>
    </source>
</evidence>
<protein>
    <recommendedName>
        <fullName evidence="4">HemN C-terminal domain-containing protein</fullName>
    </recommendedName>
</protein>
<accession>A0A4R9JW45</accession>
<organism evidence="2 3">
    <name type="scientific">Leptospira ognonensis</name>
    <dbReference type="NCBI Taxonomy" id="2484945"/>
    <lineage>
        <taxon>Bacteria</taxon>
        <taxon>Pseudomonadati</taxon>
        <taxon>Spirochaetota</taxon>
        <taxon>Spirochaetia</taxon>
        <taxon>Leptospirales</taxon>
        <taxon>Leptospiraceae</taxon>
        <taxon>Leptospira</taxon>
    </lineage>
</organism>
<keyword evidence="1" id="KW-0472">Membrane</keyword>
<feature type="transmembrane region" description="Helical" evidence="1">
    <location>
        <begin position="6"/>
        <end position="29"/>
    </location>
</feature>